<evidence type="ECO:0000313" key="3">
    <source>
        <dbReference type="Proteomes" id="UP001431186"/>
    </source>
</evidence>
<name>A0AAU9D6C2_9ACTN</name>
<feature type="region of interest" description="Disordered" evidence="1">
    <location>
        <begin position="1"/>
        <end position="31"/>
    </location>
</feature>
<reference evidence="2" key="1">
    <citation type="submission" date="2021-11" db="EMBL/GenBank/DDBJ databases">
        <title>Complete genome sequence of Atopobiaceae bacterium TOC12.</title>
        <authorList>
            <person name="Morinaga K."/>
            <person name="Kusada H."/>
            <person name="Tamaki H."/>
        </authorList>
    </citation>
    <scope>NUCLEOTIDE SEQUENCE</scope>
    <source>
        <strain evidence="2">TOC12</strain>
    </source>
</reference>
<protein>
    <submittedName>
        <fullName evidence="2">Uncharacterized protein</fullName>
    </submittedName>
</protein>
<dbReference type="Proteomes" id="UP001431186">
    <property type="component" value="Chromosome"/>
</dbReference>
<dbReference type="KEGG" id="lcal:ATTO_04760"/>
<proteinExistence type="predicted"/>
<gene>
    <name evidence="2" type="ORF">ATTO_04760</name>
</gene>
<sequence length="95" mass="10400">MPKEAAVSKESFSQQLFSMPRNTPTSHRSDMQGFWASKKDLGEVVDTASRPYTGQAVNLGLSVLRLYHGTGRIPIGIFPQDVVRWGQAQTAPAVP</sequence>
<dbReference type="AlphaFoldDB" id="A0AAU9D6C2"/>
<evidence type="ECO:0000256" key="1">
    <source>
        <dbReference type="SAM" id="MobiDB-lite"/>
    </source>
</evidence>
<dbReference type="EMBL" id="AP025285">
    <property type="protein sequence ID" value="BDC90604.1"/>
    <property type="molecule type" value="Genomic_DNA"/>
</dbReference>
<feature type="compositionally biased region" description="Polar residues" evidence="1">
    <location>
        <begin position="10"/>
        <end position="26"/>
    </location>
</feature>
<organism evidence="2 3">
    <name type="scientific">Leptogranulimonas caecicola</name>
    <dbReference type="NCBI Taxonomy" id="2894156"/>
    <lineage>
        <taxon>Bacteria</taxon>
        <taxon>Bacillati</taxon>
        <taxon>Actinomycetota</taxon>
        <taxon>Coriobacteriia</taxon>
        <taxon>Coriobacteriales</taxon>
        <taxon>Kribbibacteriaceae</taxon>
        <taxon>Leptogranulimonas</taxon>
    </lineage>
</organism>
<evidence type="ECO:0000313" key="2">
    <source>
        <dbReference type="EMBL" id="BDC90604.1"/>
    </source>
</evidence>
<accession>A0AAU9D6C2</accession>
<keyword evidence="3" id="KW-1185">Reference proteome</keyword>